<dbReference type="Proteomes" id="UP000564806">
    <property type="component" value="Unassembled WGS sequence"/>
</dbReference>
<dbReference type="EMBL" id="JABWCS010000210">
    <property type="protein sequence ID" value="NUU61624.1"/>
    <property type="molecule type" value="Genomic_DNA"/>
</dbReference>
<accession>A0A850EQV5</accession>
<protein>
    <submittedName>
        <fullName evidence="1">Uncharacterized protein</fullName>
    </submittedName>
</protein>
<keyword evidence="2" id="KW-1185">Reference proteome</keyword>
<sequence>MGTMGWGEFRTIPSHYNEEVRAIDEHILGLVQQRREFAGGKRAVPAPEQMQVFAKQFGLELEQVAMILSGLNERVQPIFWPEEEEVVGVLPILQKTSQDHCDYSLTHAMQYESYSVVTVEIKYRQKESGNVQLQPNLTLAIIGEREYTVQRHGSRGGGTHAQLQFVVIPALPKELNGIEFSLVPEAMFLENKIKEINLNRQVDFYPSV</sequence>
<reference evidence="1" key="1">
    <citation type="submission" date="2020-06" db="EMBL/GenBank/DDBJ databases">
        <title>Paenibacillus sp. nov., isolated from soil.</title>
        <authorList>
            <person name="Seo Y.L."/>
        </authorList>
    </citation>
    <scope>NUCLEOTIDE SEQUENCE [LARGE SCALE GENOMIC DNA]</scope>
    <source>
        <strain evidence="1">JW14</strain>
    </source>
</reference>
<proteinExistence type="predicted"/>
<comment type="caution">
    <text evidence="1">The sequence shown here is derived from an EMBL/GenBank/DDBJ whole genome shotgun (WGS) entry which is preliminary data.</text>
</comment>
<dbReference type="RefSeq" id="WP_175372141.1">
    <property type="nucleotide sequence ID" value="NZ_JABWCS010000210.1"/>
</dbReference>
<organism evidence="1 2">
    <name type="scientific">Paenibacillus agri</name>
    <dbReference type="NCBI Taxonomy" id="2744309"/>
    <lineage>
        <taxon>Bacteria</taxon>
        <taxon>Bacillati</taxon>
        <taxon>Bacillota</taxon>
        <taxon>Bacilli</taxon>
        <taxon>Bacillales</taxon>
        <taxon>Paenibacillaceae</taxon>
        <taxon>Paenibacillus</taxon>
    </lineage>
</organism>
<dbReference type="AlphaFoldDB" id="A0A850EQV5"/>
<evidence type="ECO:0000313" key="2">
    <source>
        <dbReference type="Proteomes" id="UP000564806"/>
    </source>
</evidence>
<evidence type="ECO:0000313" key="1">
    <source>
        <dbReference type="EMBL" id="NUU61624.1"/>
    </source>
</evidence>
<name>A0A850EQV5_9BACL</name>
<gene>
    <name evidence="1" type="ORF">HPT30_14875</name>
</gene>